<evidence type="ECO:0000313" key="2">
    <source>
        <dbReference type="Proteomes" id="UP000555564"/>
    </source>
</evidence>
<accession>A0A7X0M9A5</accession>
<dbReference type="AlphaFoldDB" id="A0A7X0M9A5"/>
<reference evidence="1 2" key="1">
    <citation type="submission" date="2020-08" db="EMBL/GenBank/DDBJ databases">
        <title>Sequencing the genomes of 1000 actinobacteria strains.</title>
        <authorList>
            <person name="Klenk H.-P."/>
        </authorList>
    </citation>
    <scope>NUCLEOTIDE SEQUENCE [LARGE SCALE GENOMIC DNA]</scope>
    <source>
        <strain evidence="1 2">DSM 44936</strain>
    </source>
</reference>
<sequence>MSANLIAGQPAVLSDVAAVLGEAAAGLPVTRGAAVSVGDGAADAAVHEFGSRWSEHLHDLGQVMAVTARQARLTAIAFRLAGG</sequence>
<comment type="caution">
    <text evidence="1">The sequence shown here is derived from an EMBL/GenBank/DDBJ whole genome shotgun (WGS) entry which is preliminary data.</text>
</comment>
<gene>
    <name evidence="1" type="ORF">BJ992_004290</name>
</gene>
<evidence type="ECO:0000313" key="1">
    <source>
        <dbReference type="EMBL" id="MBB6474859.1"/>
    </source>
</evidence>
<dbReference type="RefSeq" id="WP_184983733.1">
    <property type="nucleotide sequence ID" value="NZ_BAAALO010000038.1"/>
</dbReference>
<evidence type="ECO:0008006" key="3">
    <source>
        <dbReference type="Google" id="ProtNLM"/>
    </source>
</evidence>
<protein>
    <recommendedName>
        <fullName evidence="3">PE domain-containing protein</fullName>
    </recommendedName>
</protein>
<name>A0A7X0M9A5_9ACTN</name>
<proteinExistence type="predicted"/>
<dbReference type="Proteomes" id="UP000555564">
    <property type="component" value="Unassembled WGS sequence"/>
</dbReference>
<organism evidence="1 2">
    <name type="scientific">Sphaerisporangium rubeum</name>
    <dbReference type="NCBI Taxonomy" id="321317"/>
    <lineage>
        <taxon>Bacteria</taxon>
        <taxon>Bacillati</taxon>
        <taxon>Actinomycetota</taxon>
        <taxon>Actinomycetes</taxon>
        <taxon>Streptosporangiales</taxon>
        <taxon>Streptosporangiaceae</taxon>
        <taxon>Sphaerisporangium</taxon>
    </lineage>
</organism>
<dbReference type="EMBL" id="JACHIU010000001">
    <property type="protein sequence ID" value="MBB6474859.1"/>
    <property type="molecule type" value="Genomic_DNA"/>
</dbReference>
<keyword evidence="2" id="KW-1185">Reference proteome</keyword>